<keyword evidence="2" id="KW-1185">Reference proteome</keyword>
<sequence>MYSITVDLERKLLFVIAKDFWPHPTTWSGTIAT</sequence>
<proteinExistence type="predicted"/>
<gene>
    <name evidence="1" type="ORF">HNQ99_001016</name>
</gene>
<organism evidence="1 2">
    <name type="scientific">Rhizorhapis suberifaciens</name>
    <name type="common">corky root of lettuce</name>
    <dbReference type="NCBI Taxonomy" id="13656"/>
    <lineage>
        <taxon>Bacteria</taxon>
        <taxon>Pseudomonadati</taxon>
        <taxon>Pseudomonadota</taxon>
        <taxon>Alphaproteobacteria</taxon>
        <taxon>Sphingomonadales</taxon>
        <taxon>Sphingomonadaceae</taxon>
        <taxon>Rhizorhapis</taxon>
    </lineage>
</organism>
<accession>A0A840HS32</accession>
<reference evidence="1 2" key="1">
    <citation type="submission" date="2020-08" db="EMBL/GenBank/DDBJ databases">
        <title>Genomic Encyclopedia of Type Strains, Phase IV (KMG-IV): sequencing the most valuable type-strain genomes for metagenomic binning, comparative biology and taxonomic classification.</title>
        <authorList>
            <person name="Goeker M."/>
        </authorList>
    </citation>
    <scope>NUCLEOTIDE SEQUENCE [LARGE SCALE GENOMIC DNA]</scope>
    <source>
        <strain evidence="1 2">DSM 7465</strain>
    </source>
</reference>
<comment type="caution">
    <text evidence="1">The sequence shown here is derived from an EMBL/GenBank/DDBJ whole genome shotgun (WGS) entry which is preliminary data.</text>
</comment>
<dbReference type="Proteomes" id="UP000575068">
    <property type="component" value="Unassembled WGS sequence"/>
</dbReference>
<evidence type="ECO:0000313" key="2">
    <source>
        <dbReference type="Proteomes" id="UP000575068"/>
    </source>
</evidence>
<protein>
    <submittedName>
        <fullName evidence="1">Uncharacterized protein</fullName>
    </submittedName>
</protein>
<evidence type="ECO:0000313" key="1">
    <source>
        <dbReference type="EMBL" id="MBB4640723.1"/>
    </source>
</evidence>
<dbReference type="AlphaFoldDB" id="A0A840HS32"/>
<name>A0A840HS32_9SPHN</name>
<dbReference type="EMBL" id="JACHOV010000003">
    <property type="protein sequence ID" value="MBB4640723.1"/>
    <property type="molecule type" value="Genomic_DNA"/>
</dbReference>